<dbReference type="SUPFAM" id="SSF48403">
    <property type="entry name" value="Ankyrin repeat"/>
    <property type="match status" value="1"/>
</dbReference>
<dbReference type="GeneID" id="36593414"/>
<name>A0A2J6SK64_9HELO</name>
<dbReference type="InParanoid" id="A0A2J6SK64"/>
<evidence type="ECO:0000313" key="2">
    <source>
        <dbReference type="Proteomes" id="UP000235371"/>
    </source>
</evidence>
<dbReference type="EMBL" id="KZ613912">
    <property type="protein sequence ID" value="PMD51156.1"/>
    <property type="molecule type" value="Genomic_DNA"/>
</dbReference>
<dbReference type="InterPro" id="IPR036770">
    <property type="entry name" value="Ankyrin_rpt-contain_sf"/>
</dbReference>
<sequence>MAADSEVHGGYIDAVELLLFTGALITEVAFIGALHRDDNITFQALLDHGWDINSMEFGQPALCCFYSDIAVLEALISGGADLDPEVLISAMSPRGHGGLPVMKFLINRGIDINAFRREGETPRHYAVRMGTVDGTTKNVRGLTPAGVAKEKGRVDLYEILSRQDPKGLWR</sequence>
<dbReference type="RefSeq" id="XP_024728060.1">
    <property type="nucleotide sequence ID" value="XM_024885337.1"/>
</dbReference>
<protein>
    <submittedName>
        <fullName evidence="1">Uncharacterized protein</fullName>
    </submittedName>
</protein>
<dbReference type="Gene3D" id="1.25.40.20">
    <property type="entry name" value="Ankyrin repeat-containing domain"/>
    <property type="match status" value="1"/>
</dbReference>
<accession>A0A2J6SK64</accession>
<proteinExistence type="predicted"/>
<gene>
    <name evidence="1" type="ORF">K444DRAFT_647444</name>
</gene>
<dbReference type="OrthoDB" id="3527999at2759"/>
<dbReference type="AlphaFoldDB" id="A0A2J6SK64"/>
<keyword evidence="2" id="KW-1185">Reference proteome</keyword>
<evidence type="ECO:0000313" key="1">
    <source>
        <dbReference type="EMBL" id="PMD51156.1"/>
    </source>
</evidence>
<organism evidence="1 2">
    <name type="scientific">Hyaloscypha bicolor E</name>
    <dbReference type="NCBI Taxonomy" id="1095630"/>
    <lineage>
        <taxon>Eukaryota</taxon>
        <taxon>Fungi</taxon>
        <taxon>Dikarya</taxon>
        <taxon>Ascomycota</taxon>
        <taxon>Pezizomycotina</taxon>
        <taxon>Leotiomycetes</taxon>
        <taxon>Helotiales</taxon>
        <taxon>Hyaloscyphaceae</taxon>
        <taxon>Hyaloscypha</taxon>
        <taxon>Hyaloscypha bicolor</taxon>
    </lineage>
</organism>
<dbReference type="Pfam" id="PF13637">
    <property type="entry name" value="Ank_4"/>
    <property type="match status" value="1"/>
</dbReference>
<dbReference type="InterPro" id="IPR002110">
    <property type="entry name" value="Ankyrin_rpt"/>
</dbReference>
<dbReference type="Proteomes" id="UP000235371">
    <property type="component" value="Unassembled WGS sequence"/>
</dbReference>
<reference evidence="1 2" key="1">
    <citation type="submission" date="2016-04" db="EMBL/GenBank/DDBJ databases">
        <title>A degradative enzymes factory behind the ericoid mycorrhizal symbiosis.</title>
        <authorList>
            <consortium name="DOE Joint Genome Institute"/>
            <person name="Martino E."/>
            <person name="Morin E."/>
            <person name="Grelet G."/>
            <person name="Kuo A."/>
            <person name="Kohler A."/>
            <person name="Daghino S."/>
            <person name="Barry K."/>
            <person name="Choi C."/>
            <person name="Cichocki N."/>
            <person name="Clum A."/>
            <person name="Copeland A."/>
            <person name="Hainaut M."/>
            <person name="Haridas S."/>
            <person name="Labutti K."/>
            <person name="Lindquist E."/>
            <person name="Lipzen A."/>
            <person name="Khouja H.-R."/>
            <person name="Murat C."/>
            <person name="Ohm R."/>
            <person name="Olson A."/>
            <person name="Spatafora J."/>
            <person name="Veneault-Fourrey C."/>
            <person name="Henrissat B."/>
            <person name="Grigoriev I."/>
            <person name="Martin F."/>
            <person name="Perotto S."/>
        </authorList>
    </citation>
    <scope>NUCLEOTIDE SEQUENCE [LARGE SCALE GENOMIC DNA]</scope>
    <source>
        <strain evidence="1 2">E</strain>
    </source>
</reference>